<accession>A0A8J5CW01</accession>
<protein>
    <recommendedName>
        <fullName evidence="1">Tf2-1-like SH3-like domain-containing protein</fullName>
    </recommendedName>
</protein>
<dbReference type="PANTHER" id="PTHR46148">
    <property type="entry name" value="CHROMO DOMAIN-CONTAINING PROTEIN"/>
    <property type="match status" value="1"/>
</dbReference>
<dbReference type="SUPFAM" id="SSF54160">
    <property type="entry name" value="Chromo domain-like"/>
    <property type="match status" value="1"/>
</dbReference>
<evidence type="ECO:0000259" key="1">
    <source>
        <dbReference type="Pfam" id="PF24626"/>
    </source>
</evidence>
<gene>
    <name evidence="2" type="ORF">ZIOFF_069562</name>
</gene>
<dbReference type="EMBL" id="JACMSC010000020">
    <property type="protein sequence ID" value="KAG6472106.1"/>
    <property type="molecule type" value="Genomic_DNA"/>
</dbReference>
<dbReference type="Pfam" id="PF24626">
    <property type="entry name" value="SH3_Tf2-1"/>
    <property type="match status" value="1"/>
</dbReference>
<comment type="caution">
    <text evidence="2">The sequence shown here is derived from an EMBL/GenBank/DDBJ whole genome shotgun (WGS) entry which is preliminary data.</text>
</comment>
<organism evidence="2 3">
    <name type="scientific">Zingiber officinale</name>
    <name type="common">Ginger</name>
    <name type="synonym">Amomum zingiber</name>
    <dbReference type="NCBI Taxonomy" id="94328"/>
    <lineage>
        <taxon>Eukaryota</taxon>
        <taxon>Viridiplantae</taxon>
        <taxon>Streptophyta</taxon>
        <taxon>Embryophyta</taxon>
        <taxon>Tracheophyta</taxon>
        <taxon>Spermatophyta</taxon>
        <taxon>Magnoliopsida</taxon>
        <taxon>Liliopsida</taxon>
        <taxon>Zingiberales</taxon>
        <taxon>Zingiberaceae</taxon>
        <taxon>Zingiber</taxon>
    </lineage>
</organism>
<keyword evidence="3" id="KW-1185">Reference proteome</keyword>
<dbReference type="InterPro" id="IPR056924">
    <property type="entry name" value="SH3_Tf2-1"/>
</dbReference>
<dbReference type="AlphaFoldDB" id="A0A8J5CW01"/>
<reference evidence="2 3" key="1">
    <citation type="submission" date="2020-08" db="EMBL/GenBank/DDBJ databases">
        <title>Plant Genome Project.</title>
        <authorList>
            <person name="Zhang R.-G."/>
        </authorList>
    </citation>
    <scope>NUCLEOTIDE SEQUENCE [LARGE SCALE GENOMIC DNA]</scope>
    <source>
        <tissue evidence="2">Rhizome</tissue>
    </source>
</reference>
<proteinExistence type="predicted"/>
<dbReference type="InterPro" id="IPR016197">
    <property type="entry name" value="Chromo-like_dom_sf"/>
</dbReference>
<feature type="domain" description="Tf2-1-like SH3-like" evidence="1">
    <location>
        <begin position="91"/>
        <end position="156"/>
    </location>
</feature>
<evidence type="ECO:0000313" key="2">
    <source>
        <dbReference type="EMBL" id="KAG6472106.1"/>
    </source>
</evidence>
<sequence length="268" mass="30783">MQPSLVLSGRSYFALVGHNFVSRHPVRGHVWAIASTPIIIFAGTSHIESIDQELQTREQLLKNQRGNLLAAQNRMKLQYDSSHQEVRFEIGDMVLLKLQPYRQVSLASKNHSKLSPRFYWPFKIIDRVGNVAYKLQLPDHAKLHPVFHVSSLKKYHGSIPSVPTLSPIHQEDYIPSPLAVLDYCSHRHRGRSQILVHWEGLSPTKASWEDAVAIMERYPSFVFVDKLVSLGGSNVMDRAHTTKENLELIKYKRYTHDRFRKDGANQEN</sequence>
<dbReference type="PANTHER" id="PTHR46148:SF52">
    <property type="entry name" value="OS04G0603800 PROTEIN"/>
    <property type="match status" value="1"/>
</dbReference>
<name>A0A8J5CW01_ZINOF</name>
<dbReference type="Proteomes" id="UP000734854">
    <property type="component" value="Unassembled WGS sequence"/>
</dbReference>
<evidence type="ECO:0000313" key="3">
    <source>
        <dbReference type="Proteomes" id="UP000734854"/>
    </source>
</evidence>